<feature type="domain" description="CobB/CobQ-like glutamine amidotransferase" evidence="8">
    <location>
        <begin position="238"/>
        <end position="416"/>
    </location>
</feature>
<dbReference type="GO" id="GO:0042242">
    <property type="term" value="F:cobyrinic acid a,c-diamide synthase activity"/>
    <property type="evidence" value="ECO:0007669"/>
    <property type="project" value="InterPro"/>
</dbReference>
<keyword evidence="2" id="KW-0436">Ligase</keyword>
<dbReference type="Pfam" id="PF01656">
    <property type="entry name" value="CbiA"/>
    <property type="match status" value="1"/>
</dbReference>
<evidence type="ECO:0000259" key="7">
    <source>
        <dbReference type="Pfam" id="PF01656"/>
    </source>
</evidence>
<evidence type="ECO:0000313" key="9">
    <source>
        <dbReference type="EMBL" id="BBL70477.1"/>
    </source>
</evidence>
<dbReference type="RefSeq" id="WP_221048447.1">
    <property type="nucleotide sequence ID" value="NZ_AP019782.1"/>
</dbReference>
<accession>A0A8D4VMZ5</accession>
<evidence type="ECO:0000259" key="8">
    <source>
        <dbReference type="Pfam" id="PF07685"/>
    </source>
</evidence>
<reference evidence="9" key="1">
    <citation type="submission" date="2019-06" db="EMBL/GenBank/DDBJ databases">
        <title>Complete genome sequence of Methylogaea oryzae strain JCM16910.</title>
        <authorList>
            <person name="Asakawa S."/>
        </authorList>
    </citation>
    <scope>NUCLEOTIDE SEQUENCE</scope>
    <source>
        <strain evidence="9">E10</strain>
    </source>
</reference>
<evidence type="ECO:0000256" key="3">
    <source>
        <dbReference type="ARBA" id="ARBA00022741"/>
    </source>
</evidence>
<dbReference type="Proteomes" id="UP000824988">
    <property type="component" value="Chromosome"/>
</dbReference>
<evidence type="ECO:0000256" key="5">
    <source>
        <dbReference type="ARBA" id="ARBA00022842"/>
    </source>
</evidence>
<dbReference type="KEGG" id="moz:MoryE10_10830"/>
<evidence type="ECO:0000256" key="2">
    <source>
        <dbReference type="ARBA" id="ARBA00022598"/>
    </source>
</evidence>
<dbReference type="AlphaFoldDB" id="A0A8D4VMZ5"/>
<gene>
    <name evidence="9" type="primary">cobB</name>
    <name evidence="9" type="ORF">MoryE10_10830</name>
</gene>
<dbReference type="InterPro" id="IPR004484">
    <property type="entry name" value="CbiA/CobB_synth"/>
</dbReference>
<dbReference type="GO" id="GO:0005524">
    <property type="term" value="F:ATP binding"/>
    <property type="evidence" value="ECO:0007669"/>
    <property type="project" value="UniProtKB-KW"/>
</dbReference>
<dbReference type="Pfam" id="PF07685">
    <property type="entry name" value="GATase_3"/>
    <property type="match status" value="1"/>
</dbReference>
<keyword evidence="3" id="KW-0547">Nucleotide-binding</keyword>
<evidence type="ECO:0000256" key="1">
    <source>
        <dbReference type="ARBA" id="ARBA00001946"/>
    </source>
</evidence>
<dbReference type="NCBIfam" id="NF002204">
    <property type="entry name" value="PRK01077.1"/>
    <property type="match status" value="1"/>
</dbReference>
<sequence>MTRRCRALCLSAPASNQGKTLVAAALARHWRNQGLRVRVFKAGPDFLDPMILERASGATVYNLDGWMGGMGHCRALLYEAAAEADVILLEGVMGLFDGPCSSADLAAAFGLPVAAVIDAAGMGQSFGAVALGLARYRPELTFRGALANGVASPRHEAMVKEGMPDGIAYLGGFPRQPRWQLPSRHLGLVQAAELAGLDELLDEAAEAVGKTGLAEAALPVDFSSGGSAQPPALLRGVRIAVARDAAFAFLYPANLDCLRALGAEPAFFSPLNDSSLPDADAVYLPGGYPELHLQTLAGNSAMKAALREHAAAGKPVYAECGGLLYLLESLADGEGREAAMAGVFPGRAAVGRRLAALGYQSLRLAEGELRGHTFHYSTLATPLAPAAHGEPLRGAGPGEAFYRCGAVRASYLHLYFPCRPEAAAALFLPA</sequence>
<protein>
    <submittedName>
        <fullName evidence="9">Hydrogenobyrinate a,c-diamide synthase</fullName>
    </submittedName>
</protein>
<proteinExistence type="predicted"/>
<dbReference type="EMBL" id="AP019782">
    <property type="protein sequence ID" value="BBL70477.1"/>
    <property type="molecule type" value="Genomic_DNA"/>
</dbReference>
<dbReference type="CDD" id="cd03130">
    <property type="entry name" value="GATase1_CobB"/>
    <property type="match status" value="1"/>
</dbReference>
<name>A0A8D4VMZ5_9GAMM</name>
<dbReference type="InterPro" id="IPR011698">
    <property type="entry name" value="GATase_3"/>
</dbReference>
<dbReference type="InterPro" id="IPR002586">
    <property type="entry name" value="CobQ/CobB/MinD/ParA_Nub-bd_dom"/>
</dbReference>
<dbReference type="PANTHER" id="PTHR43873">
    <property type="entry name" value="COBYRINATE A,C-DIAMIDE SYNTHASE"/>
    <property type="match status" value="1"/>
</dbReference>
<keyword evidence="6" id="KW-0315">Glutamine amidotransferase</keyword>
<organism evidence="9 10">
    <name type="scientific">Methylogaea oryzae</name>
    <dbReference type="NCBI Taxonomy" id="1295382"/>
    <lineage>
        <taxon>Bacteria</taxon>
        <taxon>Pseudomonadati</taxon>
        <taxon>Pseudomonadota</taxon>
        <taxon>Gammaproteobacteria</taxon>
        <taxon>Methylococcales</taxon>
        <taxon>Methylococcaceae</taxon>
        <taxon>Methylogaea</taxon>
    </lineage>
</organism>
<evidence type="ECO:0000256" key="4">
    <source>
        <dbReference type="ARBA" id="ARBA00022840"/>
    </source>
</evidence>
<dbReference type="PANTHER" id="PTHR43873:SF1">
    <property type="entry name" value="COBYRINATE A,C-DIAMIDE SYNTHASE"/>
    <property type="match status" value="1"/>
</dbReference>
<keyword evidence="10" id="KW-1185">Reference proteome</keyword>
<evidence type="ECO:0000313" key="10">
    <source>
        <dbReference type="Proteomes" id="UP000824988"/>
    </source>
</evidence>
<dbReference type="NCBIfam" id="TIGR00379">
    <property type="entry name" value="cobB"/>
    <property type="match status" value="1"/>
</dbReference>
<keyword evidence="5" id="KW-0460">Magnesium</keyword>
<feature type="domain" description="CobQ/CobB/MinD/ParA nucleotide binding" evidence="7">
    <location>
        <begin position="13"/>
        <end position="185"/>
    </location>
</feature>
<comment type="cofactor">
    <cofactor evidence="1">
        <name>Mg(2+)</name>
        <dbReference type="ChEBI" id="CHEBI:18420"/>
    </cofactor>
</comment>
<keyword evidence="4" id="KW-0067">ATP-binding</keyword>
<dbReference type="PROSITE" id="PS51274">
    <property type="entry name" value="GATASE_COBBQ"/>
    <property type="match status" value="1"/>
</dbReference>
<evidence type="ECO:0000256" key="6">
    <source>
        <dbReference type="ARBA" id="ARBA00022962"/>
    </source>
</evidence>